<dbReference type="InterPro" id="IPR036047">
    <property type="entry name" value="F-box-like_dom_sf"/>
</dbReference>
<dbReference type="PANTHER" id="PTHR35546">
    <property type="entry name" value="F-BOX PROTEIN INTERACTION DOMAIN PROTEIN-RELATED"/>
    <property type="match status" value="1"/>
</dbReference>
<reference evidence="3" key="1">
    <citation type="journal article" date="2022" name="Int. J. Mol. Sci.">
        <title>Draft Genome of Tanacetum Coccineum: Genomic Comparison of Closely Related Tanacetum-Family Plants.</title>
        <authorList>
            <person name="Yamashiro T."/>
            <person name="Shiraishi A."/>
            <person name="Nakayama K."/>
            <person name="Satake H."/>
        </authorList>
    </citation>
    <scope>NUCLEOTIDE SEQUENCE</scope>
</reference>
<accession>A0ABQ4YJG4</accession>
<sequence>MAYPESSSMELVISNNDLLTEILVRLPALSLVLFKSISKRWSSLIKEVANVTFRHNLDPLSGLFLQKYPSSKEYEYTVSFSCDFVPFDTRIPLLAFGPEVHGDVKILDSCNGLLLCCSTSSSRNLFVNNPSISNMFKVLPEPDKSPLYKVIYNRSLTCFYGLKMAFDPTKSPLYKVIYAETMHRFPFGNNETDDWVQIHTFSSETGNWSLCGHHFSYNRFDLFGDGVYWNDAIYWANFEHGISKLDIINDHPVLTVLPSPYTVDGDVHYSYSLTLFESRSCLLLVGKHFGGSRHIIYEKGNVHSEWSVKYIVNLDNIISPERLSVYDKIICIVLGEREEDSFPVWRLGLGIKKGMRPIDPNLGSELCLYLISILLHALTTLLSRSIHLPHHRTLSFSISYSFSASSSQSQFLIQFNHNPFVITSFVVVYGSSTSTLGTFCSLCVPSRMWPGQVGFHVSSPENLLGVA</sequence>
<feature type="domain" description="F-box protein At3g26010-like beta-propeller" evidence="2">
    <location>
        <begin position="103"/>
        <end position="239"/>
    </location>
</feature>
<protein>
    <submittedName>
        <fullName evidence="3">AT-hook motif nuclear-localized protein 28-like protein</fullName>
    </submittedName>
</protein>
<dbReference type="InterPro" id="IPR056592">
    <property type="entry name" value="Beta-prop_At3g26010-like"/>
</dbReference>
<reference evidence="3" key="2">
    <citation type="submission" date="2022-01" db="EMBL/GenBank/DDBJ databases">
        <authorList>
            <person name="Yamashiro T."/>
            <person name="Shiraishi A."/>
            <person name="Satake H."/>
            <person name="Nakayama K."/>
        </authorList>
    </citation>
    <scope>NUCLEOTIDE SEQUENCE</scope>
</reference>
<comment type="caution">
    <text evidence="3">The sequence shown here is derived from an EMBL/GenBank/DDBJ whole genome shotgun (WGS) entry which is preliminary data.</text>
</comment>
<gene>
    <name evidence="3" type="ORF">Tco_0727457</name>
</gene>
<dbReference type="InterPro" id="IPR055290">
    <property type="entry name" value="At3g26010-like"/>
</dbReference>
<dbReference type="InterPro" id="IPR001810">
    <property type="entry name" value="F-box_dom"/>
</dbReference>
<dbReference type="SUPFAM" id="SSF81383">
    <property type="entry name" value="F-box domain"/>
    <property type="match status" value="1"/>
</dbReference>
<keyword evidence="4" id="KW-1185">Reference proteome</keyword>
<name>A0ABQ4YJG4_9ASTR</name>
<dbReference type="PANTHER" id="PTHR35546:SF25">
    <property type="entry name" value="F-BOX DOMAIN-CONTAINING PROTEIN"/>
    <property type="match status" value="1"/>
</dbReference>
<evidence type="ECO:0000259" key="2">
    <source>
        <dbReference type="Pfam" id="PF24750"/>
    </source>
</evidence>
<proteinExistence type="predicted"/>
<dbReference type="Pfam" id="PF00646">
    <property type="entry name" value="F-box"/>
    <property type="match status" value="1"/>
</dbReference>
<dbReference type="Pfam" id="PF24750">
    <property type="entry name" value="b-prop_At3g26010-like"/>
    <property type="match status" value="1"/>
</dbReference>
<evidence type="ECO:0000313" key="3">
    <source>
        <dbReference type="EMBL" id="GJS77576.1"/>
    </source>
</evidence>
<evidence type="ECO:0000259" key="1">
    <source>
        <dbReference type="Pfam" id="PF00646"/>
    </source>
</evidence>
<feature type="domain" description="F-box" evidence="1">
    <location>
        <begin position="16"/>
        <end position="48"/>
    </location>
</feature>
<organism evidence="3 4">
    <name type="scientific">Tanacetum coccineum</name>
    <dbReference type="NCBI Taxonomy" id="301880"/>
    <lineage>
        <taxon>Eukaryota</taxon>
        <taxon>Viridiplantae</taxon>
        <taxon>Streptophyta</taxon>
        <taxon>Embryophyta</taxon>
        <taxon>Tracheophyta</taxon>
        <taxon>Spermatophyta</taxon>
        <taxon>Magnoliopsida</taxon>
        <taxon>eudicotyledons</taxon>
        <taxon>Gunneridae</taxon>
        <taxon>Pentapetalae</taxon>
        <taxon>asterids</taxon>
        <taxon>campanulids</taxon>
        <taxon>Asterales</taxon>
        <taxon>Asteraceae</taxon>
        <taxon>Asteroideae</taxon>
        <taxon>Anthemideae</taxon>
        <taxon>Anthemidinae</taxon>
        <taxon>Tanacetum</taxon>
    </lineage>
</organism>
<dbReference type="EMBL" id="BQNB010010458">
    <property type="protein sequence ID" value="GJS77576.1"/>
    <property type="molecule type" value="Genomic_DNA"/>
</dbReference>
<evidence type="ECO:0000313" key="4">
    <source>
        <dbReference type="Proteomes" id="UP001151760"/>
    </source>
</evidence>
<dbReference type="Proteomes" id="UP001151760">
    <property type="component" value="Unassembled WGS sequence"/>
</dbReference>